<keyword evidence="2" id="KW-0813">Transport</keyword>
<name>A0A2T3GCP4_9BIFI</name>
<dbReference type="Gene3D" id="1.10.3730.20">
    <property type="match status" value="1"/>
</dbReference>
<dbReference type="InterPro" id="IPR037185">
    <property type="entry name" value="EmrE-like"/>
</dbReference>
<evidence type="ECO:0000313" key="9">
    <source>
        <dbReference type="EMBL" id="PST47266.1"/>
    </source>
</evidence>
<reference evidence="9 10" key="2">
    <citation type="submission" date="2018-03" db="EMBL/GenBank/DDBJ databases">
        <title>The comparative genomics of Bifidobacterium callitrichos reflects dietary carbohydrate utilization within the common marmoset gut.</title>
        <authorList>
            <person name="Rani A."/>
        </authorList>
    </citation>
    <scope>NUCLEOTIDE SEQUENCE [LARGE SCALE GENOMIC DNA]</scope>
    <source>
        <strain evidence="9 10">UMA51805</strain>
    </source>
</reference>
<keyword evidence="5 8" id="KW-1133">Transmembrane helix</keyword>
<feature type="transmembrane region" description="Helical" evidence="8">
    <location>
        <begin position="33"/>
        <end position="54"/>
    </location>
</feature>
<dbReference type="GO" id="GO:0022857">
    <property type="term" value="F:transmembrane transporter activity"/>
    <property type="evidence" value="ECO:0007669"/>
    <property type="project" value="InterPro"/>
</dbReference>
<proteinExistence type="inferred from homology"/>
<organism evidence="9 10">
    <name type="scientific">Bifidobacterium callitrichos</name>
    <dbReference type="NCBI Taxonomy" id="762209"/>
    <lineage>
        <taxon>Bacteria</taxon>
        <taxon>Bacillati</taxon>
        <taxon>Actinomycetota</taxon>
        <taxon>Actinomycetes</taxon>
        <taxon>Bifidobacteriales</taxon>
        <taxon>Bifidobacteriaceae</taxon>
        <taxon>Bifidobacterium</taxon>
    </lineage>
</organism>
<keyword evidence="4 7" id="KW-0812">Transmembrane</keyword>
<dbReference type="Proteomes" id="UP000240228">
    <property type="component" value="Unassembled WGS sequence"/>
</dbReference>
<dbReference type="AlphaFoldDB" id="A0A2T3GCP4"/>
<accession>A0A2T3GCP4</accession>
<evidence type="ECO:0000256" key="1">
    <source>
        <dbReference type="ARBA" id="ARBA00004651"/>
    </source>
</evidence>
<keyword evidence="6 8" id="KW-0472">Membrane</keyword>
<evidence type="ECO:0000256" key="7">
    <source>
        <dbReference type="RuleBase" id="RU003942"/>
    </source>
</evidence>
<feature type="transmembrane region" description="Helical" evidence="8">
    <location>
        <begin position="89"/>
        <end position="108"/>
    </location>
</feature>
<feature type="transmembrane region" description="Helical" evidence="8">
    <location>
        <begin position="61"/>
        <end position="83"/>
    </location>
</feature>
<dbReference type="EMBL" id="NWTX01000001">
    <property type="protein sequence ID" value="PST47266.1"/>
    <property type="molecule type" value="Genomic_DNA"/>
</dbReference>
<evidence type="ECO:0000256" key="5">
    <source>
        <dbReference type="ARBA" id="ARBA00022989"/>
    </source>
</evidence>
<protein>
    <submittedName>
        <fullName evidence="9">QacE family quaternary ammonium compound efflux SMR transporter</fullName>
    </submittedName>
</protein>
<evidence type="ECO:0000256" key="4">
    <source>
        <dbReference type="ARBA" id="ARBA00022692"/>
    </source>
</evidence>
<comment type="subcellular location">
    <subcellularLocation>
        <location evidence="1 7">Cell membrane</location>
        <topology evidence="1 7">Multi-pass membrane protein</topology>
    </subcellularLocation>
</comment>
<gene>
    <name evidence="9" type="ORF">CPA40_00030</name>
</gene>
<dbReference type="InterPro" id="IPR045324">
    <property type="entry name" value="Small_multidrug_res"/>
</dbReference>
<dbReference type="PANTHER" id="PTHR30561:SF1">
    <property type="entry name" value="MULTIDRUG TRANSPORTER EMRE"/>
    <property type="match status" value="1"/>
</dbReference>
<reference evidence="10" key="1">
    <citation type="submission" date="2017-09" db="EMBL/GenBank/DDBJ databases">
        <authorList>
            <person name="Sela D.A."/>
            <person name="Albert K."/>
        </authorList>
    </citation>
    <scope>NUCLEOTIDE SEQUENCE [LARGE SCALE GENOMIC DNA]</scope>
    <source>
        <strain evidence="10">UMA51805</strain>
    </source>
</reference>
<dbReference type="InterPro" id="IPR000390">
    <property type="entry name" value="Small_drug/metabolite_transptr"/>
</dbReference>
<evidence type="ECO:0000256" key="6">
    <source>
        <dbReference type="ARBA" id="ARBA00023136"/>
    </source>
</evidence>
<evidence type="ECO:0000256" key="8">
    <source>
        <dbReference type="SAM" id="Phobius"/>
    </source>
</evidence>
<comment type="similarity">
    <text evidence="7">Belongs to the drug/metabolite transporter (DMT) superfamily. Small multidrug resistance (SMR) (TC 2.A.7.1) family.</text>
</comment>
<dbReference type="GO" id="GO:0005886">
    <property type="term" value="C:plasma membrane"/>
    <property type="evidence" value="ECO:0007669"/>
    <property type="project" value="UniProtKB-SubCell"/>
</dbReference>
<dbReference type="SUPFAM" id="SSF103481">
    <property type="entry name" value="Multidrug resistance efflux transporter EmrE"/>
    <property type="match status" value="1"/>
</dbReference>
<evidence type="ECO:0000256" key="2">
    <source>
        <dbReference type="ARBA" id="ARBA00022448"/>
    </source>
</evidence>
<evidence type="ECO:0000256" key="3">
    <source>
        <dbReference type="ARBA" id="ARBA00022475"/>
    </source>
</evidence>
<keyword evidence="10" id="KW-1185">Reference proteome</keyword>
<sequence>MAVALTWLMLFGAIFCEVAATLSLRASEGFSRIAWVIPVVLGYGVCFFLLAKVLDRGMPTALAYGVWSCVGIIATAIIAHFAFRDPLNWRMWLGMAIMIVGIIVLQWGSHTAVR</sequence>
<keyword evidence="3" id="KW-1003">Cell membrane</keyword>
<dbReference type="PANTHER" id="PTHR30561">
    <property type="entry name" value="SMR FAMILY PROTON-DEPENDENT DRUG EFFLUX TRANSPORTER SUGE"/>
    <property type="match status" value="1"/>
</dbReference>
<comment type="caution">
    <text evidence="9">The sequence shown here is derived from an EMBL/GenBank/DDBJ whole genome shotgun (WGS) entry which is preliminary data.</text>
</comment>
<dbReference type="Pfam" id="PF00893">
    <property type="entry name" value="Multi_Drug_Res"/>
    <property type="match status" value="1"/>
</dbReference>
<evidence type="ECO:0000313" key="10">
    <source>
        <dbReference type="Proteomes" id="UP000240228"/>
    </source>
</evidence>